<dbReference type="SUPFAM" id="SSF51735">
    <property type="entry name" value="NAD(P)-binding Rossmann-fold domains"/>
    <property type="match status" value="1"/>
</dbReference>
<dbReference type="GO" id="GO:0016491">
    <property type="term" value="F:oxidoreductase activity"/>
    <property type="evidence" value="ECO:0007669"/>
    <property type="project" value="UniProtKB-KW"/>
</dbReference>
<reference evidence="5" key="1">
    <citation type="journal article" date="2016" name="Genome Announc.">
        <title>Draft genome sequences of fungus Aspergillus calidoustus.</title>
        <authorList>
            <person name="Horn F."/>
            <person name="Linde J."/>
            <person name="Mattern D.J."/>
            <person name="Walther G."/>
            <person name="Guthke R."/>
            <person name="Scherlach K."/>
            <person name="Martin K."/>
            <person name="Brakhage A.A."/>
            <person name="Petzke L."/>
            <person name="Valiante V."/>
        </authorList>
    </citation>
    <scope>NUCLEOTIDE SEQUENCE [LARGE SCALE GENOMIC DNA]</scope>
    <source>
        <strain evidence="5">SF006504</strain>
    </source>
</reference>
<dbReference type="InterPro" id="IPR051122">
    <property type="entry name" value="SDR_DHRS6-like"/>
</dbReference>
<evidence type="ECO:0000256" key="2">
    <source>
        <dbReference type="ARBA" id="ARBA00022857"/>
    </source>
</evidence>
<evidence type="ECO:0000313" key="5">
    <source>
        <dbReference type="Proteomes" id="UP000054771"/>
    </source>
</evidence>
<keyword evidence="3" id="KW-0560">Oxidoreductase</keyword>
<dbReference type="AlphaFoldDB" id="A0A0U4Z208"/>
<dbReference type="OrthoDB" id="5840532at2759"/>
<evidence type="ECO:0000313" key="4">
    <source>
        <dbReference type="EMBL" id="CEL03637.1"/>
    </source>
</evidence>
<evidence type="ECO:0000256" key="1">
    <source>
        <dbReference type="ARBA" id="ARBA00006484"/>
    </source>
</evidence>
<gene>
    <name evidence="4" type="ORF">ASPCAL04788</name>
</gene>
<dbReference type="InterPro" id="IPR002347">
    <property type="entry name" value="SDR_fam"/>
</dbReference>
<accession>A0A0U4Z208</accession>
<dbReference type="EMBL" id="CDMC01000003">
    <property type="protein sequence ID" value="CEL03637.1"/>
    <property type="molecule type" value="Genomic_DNA"/>
</dbReference>
<dbReference type="Proteomes" id="UP000054771">
    <property type="component" value="Unassembled WGS sequence"/>
</dbReference>
<name>A0A0U4Z208_ASPCI</name>
<dbReference type="PRINTS" id="PR00081">
    <property type="entry name" value="GDHRDH"/>
</dbReference>
<sequence length="293" mass="30671">MPASYKQISRSTTRSMAPRNVVVIIGTGGMGLAVARRLGSGAHLVLADFSQAQLDKAAETLRGEGHAVHAIQTDVSSLESVQNLATEASQLGTICAIAHTAGLSPVQAPPDKIYQVDLLGTVHVIETFLTVASADTSLVVIASLAGHQAQGTLSTELEKHLATAPADKLLSHPELTSPPDLQEKAPGLRAYGISKRANIIRVQASAAAWGKKGARINSVSPGIISTAMGHQEFNGPLKEQLRELVDKSPAARVGTPSDVANVVAFLCSPEANFIVGEDVLLDGGWASSRKWIE</sequence>
<dbReference type="STRING" id="454130.A0A0U4Z208"/>
<dbReference type="Pfam" id="PF00106">
    <property type="entry name" value="adh_short"/>
    <property type="match status" value="1"/>
</dbReference>
<organism evidence="4 5">
    <name type="scientific">Aspergillus calidoustus</name>
    <dbReference type="NCBI Taxonomy" id="454130"/>
    <lineage>
        <taxon>Eukaryota</taxon>
        <taxon>Fungi</taxon>
        <taxon>Dikarya</taxon>
        <taxon>Ascomycota</taxon>
        <taxon>Pezizomycotina</taxon>
        <taxon>Eurotiomycetes</taxon>
        <taxon>Eurotiomycetidae</taxon>
        <taxon>Eurotiales</taxon>
        <taxon>Aspergillaceae</taxon>
        <taxon>Aspergillus</taxon>
        <taxon>Aspergillus subgen. Nidulantes</taxon>
    </lineage>
</organism>
<comment type="similarity">
    <text evidence="1">Belongs to the short-chain dehydrogenases/reductases (SDR) family.</text>
</comment>
<dbReference type="PANTHER" id="PTHR43477">
    <property type="entry name" value="DIHYDROANTICAPSIN 7-DEHYDROGENASE"/>
    <property type="match status" value="1"/>
</dbReference>
<dbReference type="CDD" id="cd05233">
    <property type="entry name" value="SDR_c"/>
    <property type="match status" value="1"/>
</dbReference>
<dbReference type="Gene3D" id="3.40.50.720">
    <property type="entry name" value="NAD(P)-binding Rossmann-like Domain"/>
    <property type="match status" value="1"/>
</dbReference>
<dbReference type="InterPro" id="IPR036291">
    <property type="entry name" value="NAD(P)-bd_dom_sf"/>
</dbReference>
<keyword evidence="2" id="KW-0521">NADP</keyword>
<dbReference type="PANTHER" id="PTHR43477:SF1">
    <property type="entry name" value="DIHYDROANTICAPSIN 7-DEHYDROGENASE"/>
    <property type="match status" value="1"/>
</dbReference>
<evidence type="ECO:0000256" key="3">
    <source>
        <dbReference type="ARBA" id="ARBA00023002"/>
    </source>
</evidence>
<dbReference type="Pfam" id="PF13561">
    <property type="entry name" value="adh_short_C2"/>
    <property type="match status" value="1"/>
</dbReference>
<protein>
    <submittedName>
        <fullName evidence="4">Uncharacterized protein</fullName>
    </submittedName>
</protein>
<proteinExistence type="inferred from homology"/>
<dbReference type="OMA" id="PRWGKPE"/>
<keyword evidence="5" id="KW-1185">Reference proteome</keyword>
<dbReference type="NCBIfam" id="NF005395">
    <property type="entry name" value="PRK06940.1"/>
    <property type="match status" value="1"/>
</dbReference>